<dbReference type="Pfam" id="PF01551">
    <property type="entry name" value="Peptidase_M23"/>
    <property type="match status" value="1"/>
</dbReference>
<proteinExistence type="predicted"/>
<dbReference type="PANTHER" id="PTHR21666:SF270">
    <property type="entry name" value="MUREIN HYDROLASE ACTIVATOR ENVC"/>
    <property type="match status" value="1"/>
</dbReference>
<keyword evidence="3" id="KW-1185">Reference proteome</keyword>
<feature type="domain" description="M23ase beta-sheet core" evidence="1">
    <location>
        <begin position="74"/>
        <end position="167"/>
    </location>
</feature>
<accession>A0A929FA89</accession>
<feature type="non-terminal residue" evidence="2">
    <location>
        <position position="1"/>
    </location>
</feature>
<sequence>DMKKSPNLVFITFVLCGILIGCSFVDGGRSSEGCSGGYPEQSRSAYILPYPVGLSFVVGQGNCTDGSHSQDQKYAYDFDMPIGTEIIASRAGVVLAVEERFADGNRTSGQENFVLVQHRDATVAGYFHLTQNGVLVEVGRGVSQGEIIGSSGDTGDSTEPHLHFEVLECQDCDSLPITFRNTRVHTNGLVEQGSYEAQVF</sequence>
<dbReference type="RefSeq" id="WP_193995701.1">
    <property type="nucleotide sequence ID" value="NZ_JADEXP010000326.1"/>
</dbReference>
<dbReference type="CDD" id="cd12797">
    <property type="entry name" value="M23_peptidase"/>
    <property type="match status" value="1"/>
</dbReference>
<reference evidence="2" key="1">
    <citation type="submission" date="2020-10" db="EMBL/GenBank/DDBJ databases">
        <authorList>
            <person name="Castelo-Branco R."/>
            <person name="Eusebio N."/>
            <person name="Adriana R."/>
            <person name="Vieira A."/>
            <person name="Brugerolle De Fraissinette N."/>
            <person name="Rezende De Castro R."/>
            <person name="Schneider M.P."/>
            <person name="Vasconcelos V."/>
            <person name="Leao P.N."/>
        </authorList>
    </citation>
    <scope>NUCLEOTIDE SEQUENCE</scope>
    <source>
        <strain evidence="2">LEGE 11479</strain>
    </source>
</reference>
<dbReference type="EMBL" id="JADEXP010000326">
    <property type="protein sequence ID" value="MBE9069816.1"/>
    <property type="molecule type" value="Genomic_DNA"/>
</dbReference>
<dbReference type="GO" id="GO:0004222">
    <property type="term" value="F:metalloendopeptidase activity"/>
    <property type="evidence" value="ECO:0007669"/>
    <property type="project" value="TreeGrafter"/>
</dbReference>
<dbReference type="Gene3D" id="2.70.70.10">
    <property type="entry name" value="Glucose Permease (Domain IIA)"/>
    <property type="match status" value="1"/>
</dbReference>
<evidence type="ECO:0000259" key="1">
    <source>
        <dbReference type="Pfam" id="PF01551"/>
    </source>
</evidence>
<name>A0A929FA89_LEPEC</name>
<dbReference type="InterPro" id="IPR016047">
    <property type="entry name" value="M23ase_b-sheet_dom"/>
</dbReference>
<dbReference type="Proteomes" id="UP000615026">
    <property type="component" value="Unassembled WGS sequence"/>
</dbReference>
<dbReference type="AlphaFoldDB" id="A0A929FA89"/>
<evidence type="ECO:0000313" key="2">
    <source>
        <dbReference type="EMBL" id="MBE9069816.1"/>
    </source>
</evidence>
<gene>
    <name evidence="2" type="ORF">IQ260_24540</name>
</gene>
<dbReference type="PANTHER" id="PTHR21666">
    <property type="entry name" value="PEPTIDASE-RELATED"/>
    <property type="match status" value="1"/>
</dbReference>
<comment type="caution">
    <text evidence="2">The sequence shown here is derived from an EMBL/GenBank/DDBJ whole genome shotgun (WGS) entry which is preliminary data.</text>
</comment>
<protein>
    <submittedName>
        <fullName evidence="2">M23 family metallopeptidase</fullName>
    </submittedName>
</protein>
<dbReference type="SUPFAM" id="SSF51261">
    <property type="entry name" value="Duplicated hybrid motif"/>
    <property type="match status" value="1"/>
</dbReference>
<evidence type="ECO:0000313" key="3">
    <source>
        <dbReference type="Proteomes" id="UP000615026"/>
    </source>
</evidence>
<dbReference type="InterPro" id="IPR011055">
    <property type="entry name" value="Dup_hybrid_motif"/>
</dbReference>
<dbReference type="InterPro" id="IPR050570">
    <property type="entry name" value="Cell_wall_metabolism_enzyme"/>
</dbReference>
<organism evidence="2 3">
    <name type="scientific">Leptolyngbya cf. ectocarpi LEGE 11479</name>
    <dbReference type="NCBI Taxonomy" id="1828722"/>
    <lineage>
        <taxon>Bacteria</taxon>
        <taxon>Bacillati</taxon>
        <taxon>Cyanobacteriota</taxon>
        <taxon>Cyanophyceae</taxon>
        <taxon>Leptolyngbyales</taxon>
        <taxon>Leptolyngbyaceae</taxon>
        <taxon>Leptolyngbya group</taxon>
        <taxon>Leptolyngbya</taxon>
    </lineage>
</organism>